<accession>A0A0E9UPB9</accession>
<evidence type="ECO:0000313" key="1">
    <source>
        <dbReference type="EMBL" id="JAH67611.1"/>
    </source>
</evidence>
<reference evidence="1" key="2">
    <citation type="journal article" date="2015" name="Fish Shellfish Immunol.">
        <title>Early steps in the European eel (Anguilla anguilla)-Vibrio vulnificus interaction in the gills: Role of the RtxA13 toxin.</title>
        <authorList>
            <person name="Callol A."/>
            <person name="Pajuelo D."/>
            <person name="Ebbesson L."/>
            <person name="Teles M."/>
            <person name="MacKenzie S."/>
            <person name="Amaro C."/>
        </authorList>
    </citation>
    <scope>NUCLEOTIDE SEQUENCE</scope>
</reference>
<reference evidence="1" key="1">
    <citation type="submission" date="2014-11" db="EMBL/GenBank/DDBJ databases">
        <authorList>
            <person name="Amaro Gonzalez C."/>
        </authorList>
    </citation>
    <scope>NUCLEOTIDE SEQUENCE</scope>
</reference>
<name>A0A0E9UPB9_ANGAN</name>
<proteinExistence type="predicted"/>
<dbReference type="AlphaFoldDB" id="A0A0E9UPB9"/>
<dbReference type="EMBL" id="GBXM01040966">
    <property type="protein sequence ID" value="JAH67611.1"/>
    <property type="molecule type" value="Transcribed_RNA"/>
</dbReference>
<organism evidence="1">
    <name type="scientific">Anguilla anguilla</name>
    <name type="common">European freshwater eel</name>
    <name type="synonym">Muraena anguilla</name>
    <dbReference type="NCBI Taxonomy" id="7936"/>
    <lineage>
        <taxon>Eukaryota</taxon>
        <taxon>Metazoa</taxon>
        <taxon>Chordata</taxon>
        <taxon>Craniata</taxon>
        <taxon>Vertebrata</taxon>
        <taxon>Euteleostomi</taxon>
        <taxon>Actinopterygii</taxon>
        <taxon>Neopterygii</taxon>
        <taxon>Teleostei</taxon>
        <taxon>Anguilliformes</taxon>
        <taxon>Anguillidae</taxon>
        <taxon>Anguilla</taxon>
    </lineage>
</organism>
<protein>
    <submittedName>
        <fullName evidence="1">Uncharacterized protein</fullName>
    </submittedName>
</protein>
<sequence>MTYTTIYTFISSHPYCCEFLVIPLPKLVKCVSKQTLEVCMKF</sequence>